<evidence type="ECO:0000256" key="1">
    <source>
        <dbReference type="SAM" id="SignalP"/>
    </source>
</evidence>
<gene>
    <name evidence="3" type="ORF">QE152_g25185</name>
</gene>
<accession>A0AAW1K2X6</accession>
<dbReference type="Proteomes" id="UP001458880">
    <property type="component" value="Unassembled WGS sequence"/>
</dbReference>
<proteinExistence type="predicted"/>
<name>A0AAW1K2X6_POPJA</name>
<feature type="chain" id="PRO_5044024884" description="Fibronectin type-III domain-containing protein" evidence="1">
    <location>
        <begin position="22"/>
        <end position="805"/>
    </location>
</feature>
<dbReference type="SUPFAM" id="SSF49265">
    <property type="entry name" value="Fibronectin type III"/>
    <property type="match status" value="2"/>
</dbReference>
<sequence length="805" mass="86950">MATTKLLWGFVLCTFFSFVTSQDCAVQNLQLTEEEPNLVATWTTTGSAADCEFEIIVTGNADSQNGVFWTTDTSFAISNAVACSEVTIEVAAGGTSVSASTTISMRATTAPYLRDMITSCNSIQMIWEAEPYEQNMCQVTHFQMFCLSDTHNFTIPQMVSDVKHRTFDILITVLQPDIYYVCNGFIFTTLAGFSPPSANIEFWSNLDSVRDLKVYQTAETLRATWEAPLNSEECGVAYEVTYEHEILGSTTVEVIGLYHEFDIEVIPCTDYMITVKPISFTGSRGRAVDEGINPSPTRVGTVENLVVEDNSENLVLSWSEAFVGQCPLVYIVSFAVNGNERHSLTTISTSAAFDRIPCADSLFSVQIESEGVPGDVVRETVQLDATAINNITAVANLGLNGNVLSWGVPSTVTYCDISYIVQTRNYFGESQTISRDTSISLNLVPCSNNIFTVMGTANGVVGNMAVTEGVAPAAELAPPSHISTRPTFTTATIGLQGQNAAENSCVINTATLDCSNDNGDSFARQVSVDDNTPRLFSVVLDNLEQDTIYTCDARLENSAAGNEFRFRTVPLVEKDLIISDISEEGFLVSWIEEYGSDFVVEYGSDFVVGYELTVESLGPAHSLPDGCEVNTEVFTYSISNDEASSYFVKGLPDYTYKVNLTTHYTLGVSLVSNTATARTLAGEPGYPENVIVTYNVDSLDAYDVSAVLSWTAPCSLNGALRGFGVNVTAHFMLGGLPQSVTVNLGLDAGEESVNNVFSKTITDINPFFTYELGVNVAAAVEGPTVSLLFEPPSACVCGANGVPDL</sequence>
<evidence type="ECO:0000259" key="2">
    <source>
        <dbReference type="SMART" id="SM00060"/>
    </source>
</evidence>
<protein>
    <recommendedName>
        <fullName evidence="2">Fibronectin type-III domain-containing protein</fullName>
    </recommendedName>
</protein>
<comment type="caution">
    <text evidence="3">The sequence shown here is derived from an EMBL/GenBank/DDBJ whole genome shotgun (WGS) entry which is preliminary data.</text>
</comment>
<dbReference type="SMART" id="SM00060">
    <property type="entry name" value="FN3"/>
    <property type="match status" value="4"/>
</dbReference>
<reference evidence="3 4" key="1">
    <citation type="journal article" date="2024" name="BMC Genomics">
        <title>De novo assembly and annotation of Popillia japonica's genome with initial clues to its potential as an invasive pest.</title>
        <authorList>
            <person name="Cucini C."/>
            <person name="Boschi S."/>
            <person name="Funari R."/>
            <person name="Cardaioli E."/>
            <person name="Iannotti N."/>
            <person name="Marturano G."/>
            <person name="Paoli F."/>
            <person name="Bruttini M."/>
            <person name="Carapelli A."/>
            <person name="Frati F."/>
            <person name="Nardi F."/>
        </authorList>
    </citation>
    <scope>NUCLEOTIDE SEQUENCE [LARGE SCALE GENOMIC DNA]</scope>
    <source>
        <strain evidence="3">DMR45628</strain>
    </source>
</reference>
<dbReference type="InterPro" id="IPR036116">
    <property type="entry name" value="FN3_sf"/>
</dbReference>
<dbReference type="AlphaFoldDB" id="A0AAW1K2X6"/>
<feature type="domain" description="Fibronectin type-III" evidence="2">
    <location>
        <begin position="684"/>
        <end position="784"/>
    </location>
</feature>
<evidence type="ECO:0000313" key="4">
    <source>
        <dbReference type="Proteomes" id="UP001458880"/>
    </source>
</evidence>
<feature type="domain" description="Fibronectin type-III" evidence="2">
    <location>
        <begin position="299"/>
        <end position="563"/>
    </location>
</feature>
<keyword evidence="1" id="KW-0732">Signal</keyword>
<dbReference type="EMBL" id="JASPKY010000270">
    <property type="protein sequence ID" value="KAK9711972.1"/>
    <property type="molecule type" value="Genomic_DNA"/>
</dbReference>
<organism evidence="3 4">
    <name type="scientific">Popillia japonica</name>
    <name type="common">Japanese beetle</name>
    <dbReference type="NCBI Taxonomy" id="7064"/>
    <lineage>
        <taxon>Eukaryota</taxon>
        <taxon>Metazoa</taxon>
        <taxon>Ecdysozoa</taxon>
        <taxon>Arthropoda</taxon>
        <taxon>Hexapoda</taxon>
        <taxon>Insecta</taxon>
        <taxon>Pterygota</taxon>
        <taxon>Neoptera</taxon>
        <taxon>Endopterygota</taxon>
        <taxon>Coleoptera</taxon>
        <taxon>Polyphaga</taxon>
        <taxon>Scarabaeiformia</taxon>
        <taxon>Scarabaeidae</taxon>
        <taxon>Rutelinae</taxon>
        <taxon>Popillia</taxon>
    </lineage>
</organism>
<evidence type="ECO:0000313" key="3">
    <source>
        <dbReference type="EMBL" id="KAK9711972.1"/>
    </source>
</evidence>
<feature type="domain" description="Fibronectin type-III" evidence="2">
    <location>
        <begin position="570"/>
        <end position="669"/>
    </location>
</feature>
<dbReference type="InterPro" id="IPR003961">
    <property type="entry name" value="FN3_dom"/>
</dbReference>
<feature type="domain" description="Fibronectin type-III" evidence="2">
    <location>
        <begin position="206"/>
        <end position="285"/>
    </location>
</feature>
<keyword evidence="4" id="KW-1185">Reference proteome</keyword>
<feature type="signal peptide" evidence="1">
    <location>
        <begin position="1"/>
        <end position="21"/>
    </location>
</feature>